<accession>A0A2B7WQQ2</accession>
<protein>
    <submittedName>
        <fullName evidence="2">Uncharacterized protein</fullName>
    </submittedName>
</protein>
<keyword evidence="3" id="KW-1185">Reference proteome</keyword>
<dbReference type="EMBL" id="PDNC01000110">
    <property type="protein sequence ID" value="PGG98916.1"/>
    <property type="molecule type" value="Genomic_DNA"/>
</dbReference>
<feature type="region of interest" description="Disordered" evidence="1">
    <location>
        <begin position="33"/>
        <end position="71"/>
    </location>
</feature>
<reference evidence="2 3" key="1">
    <citation type="submission" date="2017-10" db="EMBL/GenBank/DDBJ databases">
        <title>Comparative genomics in systemic dimorphic fungi from Ajellomycetaceae.</title>
        <authorList>
            <person name="Munoz J.F."/>
            <person name="Mcewen J.G."/>
            <person name="Clay O.K."/>
            <person name="Cuomo C.A."/>
        </authorList>
    </citation>
    <scope>NUCLEOTIDE SEQUENCE [LARGE SCALE GENOMIC DNA]</scope>
    <source>
        <strain evidence="2 3">UAMH130</strain>
    </source>
</reference>
<dbReference type="Proteomes" id="UP000224080">
    <property type="component" value="Unassembled WGS sequence"/>
</dbReference>
<feature type="compositionally biased region" description="Basic residues" evidence="1">
    <location>
        <begin position="59"/>
        <end position="68"/>
    </location>
</feature>
<evidence type="ECO:0000256" key="1">
    <source>
        <dbReference type="SAM" id="MobiDB-lite"/>
    </source>
</evidence>
<dbReference type="AlphaFoldDB" id="A0A2B7WQQ2"/>
<evidence type="ECO:0000313" key="2">
    <source>
        <dbReference type="EMBL" id="PGG98916.1"/>
    </source>
</evidence>
<gene>
    <name evidence="2" type="ORF">GX51_06563</name>
</gene>
<sequence>MQRVRQTRWDSWASWEFSRYLFSPWLEREWGQAAKRQRTKKKKKKKKNGEKAWPVRHGDSHRKPKSNKNQRVAHMLELEVRADRQRTRLEMLRGETPGRWVPTIWSSAGWSMNIIILG</sequence>
<evidence type="ECO:0000313" key="3">
    <source>
        <dbReference type="Proteomes" id="UP000224080"/>
    </source>
</evidence>
<name>A0A2B7WQQ2_9EURO</name>
<organism evidence="2 3">
    <name type="scientific">Blastomyces parvus</name>
    <dbReference type="NCBI Taxonomy" id="2060905"/>
    <lineage>
        <taxon>Eukaryota</taxon>
        <taxon>Fungi</taxon>
        <taxon>Dikarya</taxon>
        <taxon>Ascomycota</taxon>
        <taxon>Pezizomycotina</taxon>
        <taxon>Eurotiomycetes</taxon>
        <taxon>Eurotiomycetidae</taxon>
        <taxon>Onygenales</taxon>
        <taxon>Ajellomycetaceae</taxon>
        <taxon>Blastomyces</taxon>
    </lineage>
</organism>
<comment type="caution">
    <text evidence="2">The sequence shown here is derived from an EMBL/GenBank/DDBJ whole genome shotgun (WGS) entry which is preliminary data.</text>
</comment>
<proteinExistence type="predicted"/>
<feature type="compositionally biased region" description="Basic residues" evidence="1">
    <location>
        <begin position="35"/>
        <end position="48"/>
    </location>
</feature>